<organism evidence="6 7">
    <name type="scientific">Meloidogyne incognita</name>
    <name type="common">Southern root-knot nematode worm</name>
    <name type="synonym">Oxyuris incognita</name>
    <dbReference type="NCBI Taxonomy" id="6306"/>
    <lineage>
        <taxon>Eukaryota</taxon>
        <taxon>Metazoa</taxon>
        <taxon>Ecdysozoa</taxon>
        <taxon>Nematoda</taxon>
        <taxon>Chromadorea</taxon>
        <taxon>Rhabditida</taxon>
        <taxon>Tylenchina</taxon>
        <taxon>Tylenchomorpha</taxon>
        <taxon>Tylenchoidea</taxon>
        <taxon>Meloidogynidae</taxon>
        <taxon>Meloidogyninae</taxon>
        <taxon>Meloidogyne</taxon>
        <taxon>Meloidogyne incognita group</taxon>
    </lineage>
</organism>
<dbReference type="PROSITE" id="PS51450">
    <property type="entry name" value="LRR"/>
    <property type="match status" value="2"/>
</dbReference>
<dbReference type="Gene3D" id="3.40.50.10140">
    <property type="entry name" value="Toll/interleukin-1 receptor homology (TIR) domain"/>
    <property type="match status" value="1"/>
</dbReference>
<protein>
    <submittedName>
        <fullName evidence="7">TIR domain-containing protein</fullName>
    </submittedName>
</protein>
<dbReference type="SUPFAM" id="SSF52200">
    <property type="entry name" value="Toll/Interleukin receptor TIR domain"/>
    <property type="match status" value="1"/>
</dbReference>
<dbReference type="InterPro" id="IPR001611">
    <property type="entry name" value="Leu-rich_rpt"/>
</dbReference>
<dbReference type="SUPFAM" id="SSF52058">
    <property type="entry name" value="L domain-like"/>
    <property type="match status" value="1"/>
</dbReference>
<dbReference type="Gene3D" id="3.80.10.10">
    <property type="entry name" value="Ribonuclease Inhibitor"/>
    <property type="match status" value="3"/>
</dbReference>
<evidence type="ECO:0000313" key="7">
    <source>
        <dbReference type="WBParaSite" id="Minc3s00358g10936"/>
    </source>
</evidence>
<dbReference type="GO" id="GO:0007165">
    <property type="term" value="P:signal transduction"/>
    <property type="evidence" value="ECO:0007669"/>
    <property type="project" value="InterPro"/>
</dbReference>
<dbReference type="InterPro" id="IPR032675">
    <property type="entry name" value="LRR_dom_sf"/>
</dbReference>
<reference evidence="7" key="1">
    <citation type="submission" date="2022-11" db="UniProtKB">
        <authorList>
            <consortium name="WormBaseParasite"/>
        </authorList>
    </citation>
    <scope>IDENTIFICATION</scope>
</reference>
<evidence type="ECO:0000256" key="3">
    <source>
        <dbReference type="ARBA" id="ARBA00022729"/>
    </source>
</evidence>
<accession>A0A914LDQ9</accession>
<feature type="domain" description="TIR" evidence="5">
    <location>
        <begin position="377"/>
        <end position="531"/>
    </location>
</feature>
<evidence type="ECO:0000256" key="4">
    <source>
        <dbReference type="ARBA" id="ARBA00022737"/>
    </source>
</evidence>
<dbReference type="PROSITE" id="PS50104">
    <property type="entry name" value="TIR"/>
    <property type="match status" value="1"/>
</dbReference>
<keyword evidence="4" id="KW-0677">Repeat</keyword>
<name>A0A914LDQ9_MELIC</name>
<evidence type="ECO:0000259" key="5">
    <source>
        <dbReference type="PROSITE" id="PS50104"/>
    </source>
</evidence>
<dbReference type="PANTHER" id="PTHR24369:SF210">
    <property type="entry name" value="CHAOPTIN-RELATED"/>
    <property type="match status" value="1"/>
</dbReference>
<keyword evidence="3" id="KW-0732">Signal</keyword>
<dbReference type="InterPro" id="IPR050541">
    <property type="entry name" value="LRR_TM_domain-containing"/>
</dbReference>
<dbReference type="GO" id="GO:0005886">
    <property type="term" value="C:plasma membrane"/>
    <property type="evidence" value="ECO:0007669"/>
    <property type="project" value="TreeGrafter"/>
</dbReference>
<evidence type="ECO:0000256" key="1">
    <source>
        <dbReference type="ARBA" id="ARBA00009634"/>
    </source>
</evidence>
<dbReference type="AlphaFoldDB" id="A0A914LDQ9"/>
<dbReference type="InterPro" id="IPR035897">
    <property type="entry name" value="Toll_tir_struct_dom_sf"/>
</dbReference>
<dbReference type="Proteomes" id="UP000887563">
    <property type="component" value="Unplaced"/>
</dbReference>
<keyword evidence="6" id="KW-1185">Reference proteome</keyword>
<dbReference type="Pfam" id="PF13855">
    <property type="entry name" value="LRR_8"/>
    <property type="match status" value="1"/>
</dbReference>
<proteinExistence type="inferred from homology"/>
<comment type="similarity">
    <text evidence="1">Belongs to the Toll-like receptor family.</text>
</comment>
<dbReference type="InterPro" id="IPR000157">
    <property type="entry name" value="TIR_dom"/>
</dbReference>
<evidence type="ECO:0000313" key="6">
    <source>
        <dbReference type="Proteomes" id="UP000887563"/>
    </source>
</evidence>
<sequence>MVDLRLNKLQTIPKELFEITIVANSRYGQMFISENPLICNCGMEWLLNAKDRKSDDIPSINENGGVRDINEAKCLLPLNGQIKFVAETEASDFLCPYNTLCEPNCPCCQLSSCDCKSICPKACDCFRDQTFTKNVVKCSGTEKEEFDLQKLPMQSSHILLSNLNFPVLKKSDFFGMGRLVELHINSSNIQTIEPSAFDTINNLKALHLSGNNLKRINGDEFTSAPNLHLLNLANNNIYEINNYLNLIAPHLEKIILEENRIEELPIFIKNIKNLRQIYLGGNPFRCDCSSNGRFLAQEWISLNQQKIKDAGKIQCVENVTRAKETNDTTIFSNYFPNINDDLFVMSMLEFLNQENSIPSTSRSSNDESYSSSTLESPNYDIFICYAKKDEKLVLNLRREIERINNNGYNYRICLLQHLPETYYNPKGVQLFPTKKLEKLMHGSRLLILYVSPEFIRKDLNLLQLTNCIRNFKKEKSGSLSAEEKKIFIIYSKETSEQHTNNIPESVGKIILANRKIKQSDPGFWDELARVLPSPTIRESPEEPFYEQIHSPSQSAFV</sequence>
<evidence type="ECO:0000256" key="2">
    <source>
        <dbReference type="ARBA" id="ARBA00022614"/>
    </source>
</evidence>
<dbReference type="PANTHER" id="PTHR24369">
    <property type="entry name" value="ANTIGEN BSP, PUTATIVE-RELATED"/>
    <property type="match status" value="1"/>
</dbReference>
<keyword evidence="2" id="KW-0433">Leucine-rich repeat</keyword>
<dbReference type="WBParaSite" id="Minc3s00358g10936">
    <property type="protein sequence ID" value="Minc3s00358g10936"/>
    <property type="gene ID" value="Minc3s00358g10936"/>
</dbReference>